<keyword evidence="2" id="KW-1185">Reference proteome</keyword>
<protein>
    <submittedName>
        <fullName evidence="1">Uncharacterized protein</fullName>
    </submittedName>
</protein>
<reference evidence="1" key="1">
    <citation type="journal article" date="2021" name="New Phytol.">
        <title>Evolutionary innovations through gain and loss of genes in the ectomycorrhizal Boletales.</title>
        <authorList>
            <person name="Wu G."/>
            <person name="Miyauchi S."/>
            <person name="Morin E."/>
            <person name="Kuo A."/>
            <person name="Drula E."/>
            <person name="Varga T."/>
            <person name="Kohler A."/>
            <person name="Feng B."/>
            <person name="Cao Y."/>
            <person name="Lipzen A."/>
            <person name="Daum C."/>
            <person name="Hundley H."/>
            <person name="Pangilinan J."/>
            <person name="Johnson J."/>
            <person name="Barry K."/>
            <person name="LaButti K."/>
            <person name="Ng V."/>
            <person name="Ahrendt S."/>
            <person name="Min B."/>
            <person name="Choi I.G."/>
            <person name="Park H."/>
            <person name="Plett J.M."/>
            <person name="Magnuson J."/>
            <person name="Spatafora J.W."/>
            <person name="Nagy L.G."/>
            <person name="Henrissat B."/>
            <person name="Grigoriev I.V."/>
            <person name="Yang Z.L."/>
            <person name="Xu J."/>
            <person name="Martin F.M."/>
        </authorList>
    </citation>
    <scope>NUCLEOTIDE SEQUENCE</scope>
    <source>
        <strain evidence="1">ATCC 28755</strain>
    </source>
</reference>
<evidence type="ECO:0000313" key="2">
    <source>
        <dbReference type="Proteomes" id="UP000790377"/>
    </source>
</evidence>
<dbReference type="EMBL" id="MU268542">
    <property type="protein sequence ID" value="KAH7904259.1"/>
    <property type="molecule type" value="Genomic_DNA"/>
</dbReference>
<evidence type="ECO:0000313" key="1">
    <source>
        <dbReference type="EMBL" id="KAH7904259.1"/>
    </source>
</evidence>
<name>A0ACB7ZTR6_9AGAM</name>
<dbReference type="Proteomes" id="UP000790377">
    <property type="component" value="Unassembled WGS sequence"/>
</dbReference>
<organism evidence="1 2">
    <name type="scientific">Hygrophoropsis aurantiaca</name>
    <dbReference type="NCBI Taxonomy" id="72124"/>
    <lineage>
        <taxon>Eukaryota</taxon>
        <taxon>Fungi</taxon>
        <taxon>Dikarya</taxon>
        <taxon>Basidiomycota</taxon>
        <taxon>Agaricomycotina</taxon>
        <taxon>Agaricomycetes</taxon>
        <taxon>Agaricomycetidae</taxon>
        <taxon>Boletales</taxon>
        <taxon>Coniophorineae</taxon>
        <taxon>Hygrophoropsidaceae</taxon>
        <taxon>Hygrophoropsis</taxon>
    </lineage>
</organism>
<sequence length="94" mass="10988">MHPPKPQGLNLERGEIRRLGQYPVGGNDDMDIWEGMYLDKEKVVIKILRAVHCNPRSLNRFKREVDIWKRVWEVDCGMHTLPLYGLCQNDGPFP</sequence>
<comment type="caution">
    <text evidence="1">The sequence shown here is derived from an EMBL/GenBank/DDBJ whole genome shotgun (WGS) entry which is preliminary data.</text>
</comment>
<gene>
    <name evidence="1" type="ORF">BJ138DRAFT_1119574</name>
</gene>
<accession>A0ACB7ZTR6</accession>
<proteinExistence type="predicted"/>